<organism evidence="13 14">
    <name type="scientific">Kriegella aquimaris</name>
    <dbReference type="NCBI Taxonomy" id="192904"/>
    <lineage>
        <taxon>Bacteria</taxon>
        <taxon>Pseudomonadati</taxon>
        <taxon>Bacteroidota</taxon>
        <taxon>Flavobacteriia</taxon>
        <taxon>Flavobacteriales</taxon>
        <taxon>Flavobacteriaceae</taxon>
        <taxon>Kriegella</taxon>
    </lineage>
</organism>
<dbReference type="NCBIfam" id="TIGR00877">
    <property type="entry name" value="purD"/>
    <property type="match status" value="1"/>
</dbReference>
<evidence type="ECO:0000256" key="7">
    <source>
        <dbReference type="ARBA" id="ARBA00038345"/>
    </source>
</evidence>
<dbReference type="PANTHER" id="PTHR43472">
    <property type="entry name" value="PHOSPHORIBOSYLAMINE--GLYCINE LIGASE"/>
    <property type="match status" value="1"/>
</dbReference>
<evidence type="ECO:0000256" key="8">
    <source>
        <dbReference type="ARBA" id="ARBA00042242"/>
    </source>
</evidence>
<dbReference type="SMART" id="SM01210">
    <property type="entry name" value="GARS_C"/>
    <property type="match status" value="1"/>
</dbReference>
<dbReference type="PROSITE" id="PS50975">
    <property type="entry name" value="ATP_GRASP"/>
    <property type="match status" value="1"/>
</dbReference>
<name>A0A1G9QHY5_9FLAO</name>
<dbReference type="PANTHER" id="PTHR43472:SF1">
    <property type="entry name" value="PHOSPHORIBOSYLAMINE--GLYCINE LIGASE, CHLOROPLASTIC"/>
    <property type="match status" value="1"/>
</dbReference>
<keyword evidence="5 10" id="KW-0658">Purine biosynthesis</keyword>
<reference evidence="13 14" key="1">
    <citation type="submission" date="2016-10" db="EMBL/GenBank/DDBJ databases">
        <authorList>
            <person name="de Groot N.N."/>
        </authorList>
    </citation>
    <scope>NUCLEOTIDE SEQUENCE [LARGE SCALE GENOMIC DNA]</scope>
    <source>
        <strain evidence="13 14">DSM 19886</strain>
    </source>
</reference>
<dbReference type="InterPro" id="IPR011761">
    <property type="entry name" value="ATP-grasp"/>
</dbReference>
<dbReference type="OrthoDB" id="9807240at2"/>
<dbReference type="SUPFAM" id="SSF51246">
    <property type="entry name" value="Rudiment single hybrid motif"/>
    <property type="match status" value="1"/>
</dbReference>
<evidence type="ECO:0000256" key="11">
    <source>
        <dbReference type="PROSITE-ProRule" id="PRU00409"/>
    </source>
</evidence>
<dbReference type="Gene3D" id="3.30.1490.20">
    <property type="entry name" value="ATP-grasp fold, A domain"/>
    <property type="match status" value="1"/>
</dbReference>
<dbReference type="GO" id="GO:0006189">
    <property type="term" value="P:'de novo' IMP biosynthetic process"/>
    <property type="evidence" value="ECO:0007669"/>
    <property type="project" value="UniProtKB-UniRule"/>
</dbReference>
<dbReference type="GO" id="GO:0046872">
    <property type="term" value="F:metal ion binding"/>
    <property type="evidence" value="ECO:0007669"/>
    <property type="project" value="InterPro"/>
</dbReference>
<dbReference type="EC" id="6.3.4.13" evidence="2 10"/>
<dbReference type="InterPro" id="IPR011054">
    <property type="entry name" value="Rudment_hybrid_motif"/>
</dbReference>
<keyword evidence="3 10" id="KW-0436">Ligase</keyword>
<dbReference type="InterPro" id="IPR000115">
    <property type="entry name" value="PRibGlycinamide_synth"/>
</dbReference>
<dbReference type="FunFam" id="3.90.600.10:FF:000001">
    <property type="entry name" value="Trifunctional purine biosynthetic protein adenosine-3"/>
    <property type="match status" value="1"/>
</dbReference>
<dbReference type="Pfam" id="PF01071">
    <property type="entry name" value="GARS_A"/>
    <property type="match status" value="1"/>
</dbReference>
<dbReference type="SUPFAM" id="SSF56059">
    <property type="entry name" value="Glutathione synthetase ATP-binding domain-like"/>
    <property type="match status" value="1"/>
</dbReference>
<keyword evidence="14" id="KW-1185">Reference proteome</keyword>
<dbReference type="RefSeq" id="WP_089889088.1">
    <property type="nucleotide sequence ID" value="NZ_FNGV01000005.1"/>
</dbReference>
<dbReference type="Pfam" id="PF02844">
    <property type="entry name" value="GARS_N"/>
    <property type="match status" value="1"/>
</dbReference>
<dbReference type="HAMAP" id="MF_00138">
    <property type="entry name" value="GARS"/>
    <property type="match status" value="1"/>
</dbReference>
<dbReference type="InterPro" id="IPR020562">
    <property type="entry name" value="PRibGlycinamide_synth_N"/>
</dbReference>
<evidence type="ECO:0000256" key="3">
    <source>
        <dbReference type="ARBA" id="ARBA00022598"/>
    </source>
</evidence>
<keyword evidence="6 11" id="KW-0067">ATP-binding</keyword>
<dbReference type="Gene3D" id="3.40.50.20">
    <property type="match status" value="1"/>
</dbReference>
<evidence type="ECO:0000259" key="12">
    <source>
        <dbReference type="PROSITE" id="PS50975"/>
    </source>
</evidence>
<evidence type="ECO:0000256" key="6">
    <source>
        <dbReference type="ARBA" id="ARBA00022840"/>
    </source>
</evidence>
<accession>A0A1G9QHY5</accession>
<comment type="similarity">
    <text evidence="7 10">Belongs to the GARS family.</text>
</comment>
<evidence type="ECO:0000313" key="14">
    <source>
        <dbReference type="Proteomes" id="UP000199440"/>
    </source>
</evidence>
<feature type="domain" description="ATP-grasp" evidence="12">
    <location>
        <begin position="111"/>
        <end position="319"/>
    </location>
</feature>
<evidence type="ECO:0000256" key="10">
    <source>
        <dbReference type="HAMAP-Rule" id="MF_00138"/>
    </source>
</evidence>
<evidence type="ECO:0000256" key="4">
    <source>
        <dbReference type="ARBA" id="ARBA00022741"/>
    </source>
</evidence>
<dbReference type="InterPro" id="IPR020561">
    <property type="entry name" value="PRibGlycinamid_synth_ATP-grasp"/>
</dbReference>
<keyword evidence="4 11" id="KW-0547">Nucleotide-binding</keyword>
<proteinExistence type="inferred from homology"/>
<gene>
    <name evidence="10" type="primary">purD</name>
    <name evidence="13" type="ORF">SAMN04488514_10553</name>
</gene>
<dbReference type="InterPro" id="IPR016185">
    <property type="entry name" value="PreATP-grasp_dom_sf"/>
</dbReference>
<evidence type="ECO:0000313" key="13">
    <source>
        <dbReference type="EMBL" id="SDM10674.1"/>
    </source>
</evidence>
<dbReference type="Gene3D" id="3.30.470.20">
    <property type="entry name" value="ATP-grasp fold, B domain"/>
    <property type="match status" value="1"/>
</dbReference>
<comment type="catalytic activity">
    <reaction evidence="10">
        <text>5-phospho-beta-D-ribosylamine + glycine + ATP = N(1)-(5-phospho-beta-D-ribosyl)glycinamide + ADP + phosphate + H(+)</text>
        <dbReference type="Rhea" id="RHEA:17453"/>
        <dbReference type="ChEBI" id="CHEBI:15378"/>
        <dbReference type="ChEBI" id="CHEBI:30616"/>
        <dbReference type="ChEBI" id="CHEBI:43474"/>
        <dbReference type="ChEBI" id="CHEBI:57305"/>
        <dbReference type="ChEBI" id="CHEBI:58681"/>
        <dbReference type="ChEBI" id="CHEBI:143788"/>
        <dbReference type="ChEBI" id="CHEBI:456216"/>
        <dbReference type="EC" id="6.3.4.13"/>
    </reaction>
</comment>
<dbReference type="GO" id="GO:0009113">
    <property type="term" value="P:purine nucleobase biosynthetic process"/>
    <property type="evidence" value="ECO:0007669"/>
    <property type="project" value="InterPro"/>
</dbReference>
<dbReference type="InterPro" id="IPR020560">
    <property type="entry name" value="PRibGlycinamide_synth_C-dom"/>
</dbReference>
<protein>
    <recommendedName>
        <fullName evidence="2 10">Phosphoribosylamine--glycine ligase</fullName>
        <ecNumber evidence="2 10">6.3.4.13</ecNumber>
    </recommendedName>
    <alternativeName>
        <fullName evidence="10">GARS</fullName>
    </alternativeName>
    <alternativeName>
        <fullName evidence="8 10">Glycinamide ribonucleotide synthetase</fullName>
    </alternativeName>
    <alternativeName>
        <fullName evidence="9 10">Phosphoribosylglycinamide synthetase</fullName>
    </alternativeName>
</protein>
<dbReference type="UniPathway" id="UPA00074">
    <property type="reaction ID" value="UER00125"/>
</dbReference>
<dbReference type="Proteomes" id="UP000199440">
    <property type="component" value="Unassembled WGS sequence"/>
</dbReference>
<dbReference type="InterPro" id="IPR037123">
    <property type="entry name" value="PRibGlycinamide_synth_C_sf"/>
</dbReference>
<dbReference type="Gene3D" id="3.90.600.10">
    <property type="entry name" value="Phosphoribosylglycinamide synthetase, C-terminal domain"/>
    <property type="match status" value="1"/>
</dbReference>
<dbReference type="GO" id="GO:0004637">
    <property type="term" value="F:phosphoribosylamine-glycine ligase activity"/>
    <property type="evidence" value="ECO:0007669"/>
    <property type="project" value="UniProtKB-UniRule"/>
</dbReference>
<comment type="pathway">
    <text evidence="1 10">Purine metabolism; IMP biosynthesis via de novo pathway; N(1)-(5-phospho-D-ribosyl)glycinamide from 5-phospho-alpha-D-ribose 1-diphosphate: step 2/2.</text>
</comment>
<dbReference type="SUPFAM" id="SSF52440">
    <property type="entry name" value="PreATP-grasp domain"/>
    <property type="match status" value="1"/>
</dbReference>
<evidence type="ECO:0000256" key="1">
    <source>
        <dbReference type="ARBA" id="ARBA00005174"/>
    </source>
</evidence>
<evidence type="ECO:0000256" key="2">
    <source>
        <dbReference type="ARBA" id="ARBA00013255"/>
    </source>
</evidence>
<sequence length="423" mass="46071">MNILILGSGGREHAFAWKLNQSPKINKLFVAPGNAGTAEIAKNIPIGVNDFDAIKKFILIENIDMVVVGPEDPLVNGVHDFFLNDDEIDHVSVIGPQKAAATLEGSKQFAKEFMFRHQIPTAAYESFTSESLEKGFSFLETLTPPYVLKADGLAAGKGVLILNDLQEAKKELKSMLVDAKFGNAGATVVIEEFLSGIELSVFVLTDGKGYKVLPTAKDYKRIGEGDTGLNTGGMGAISPVPFADKEFMDKVHERIVKPTVEGLKMDDLPYKGFIFIGLIKVGDDPFVIEYNVRMGDPETEVVIPRIANDLAEVFQAVADQTLDAIDLEIDERSATTIMTVSGGYPGVYEKGKEITGLENISDSLVFHAGTTTDQGKVVTNGGRVIAVTSYGNEFREALEKSYRNVEKIKFDGINFRTDIGFDL</sequence>
<evidence type="ECO:0000256" key="9">
    <source>
        <dbReference type="ARBA" id="ARBA00042864"/>
    </source>
</evidence>
<dbReference type="InterPro" id="IPR013815">
    <property type="entry name" value="ATP_grasp_subdomain_1"/>
</dbReference>
<dbReference type="AlphaFoldDB" id="A0A1G9QHY5"/>
<dbReference type="GO" id="GO:0005524">
    <property type="term" value="F:ATP binding"/>
    <property type="evidence" value="ECO:0007669"/>
    <property type="project" value="UniProtKB-UniRule"/>
</dbReference>
<evidence type="ECO:0000256" key="5">
    <source>
        <dbReference type="ARBA" id="ARBA00022755"/>
    </source>
</evidence>
<dbReference type="Pfam" id="PF02843">
    <property type="entry name" value="GARS_C"/>
    <property type="match status" value="1"/>
</dbReference>
<dbReference type="SMART" id="SM01209">
    <property type="entry name" value="GARS_A"/>
    <property type="match status" value="1"/>
</dbReference>
<dbReference type="STRING" id="192904.SAMN04488514_10553"/>
<dbReference type="EMBL" id="FNGV01000005">
    <property type="protein sequence ID" value="SDM10674.1"/>
    <property type="molecule type" value="Genomic_DNA"/>
</dbReference>